<reference evidence="1" key="1">
    <citation type="submission" date="2014-11" db="EMBL/GenBank/DDBJ databases">
        <authorList>
            <person name="Amaro Gonzalez C."/>
        </authorList>
    </citation>
    <scope>NUCLEOTIDE SEQUENCE</scope>
</reference>
<evidence type="ECO:0000313" key="1">
    <source>
        <dbReference type="EMBL" id="JAH19688.1"/>
    </source>
</evidence>
<accession>A0A0E9QUA0</accession>
<dbReference type="EMBL" id="GBXM01088889">
    <property type="protein sequence ID" value="JAH19688.1"/>
    <property type="molecule type" value="Transcribed_RNA"/>
</dbReference>
<name>A0A0E9QUA0_ANGAN</name>
<proteinExistence type="predicted"/>
<sequence>MIVSPRKVYTRRKLITWWSCGGTARLRAARQSPNLAVRALYELHFRHEECKKRSNGTLPDPLEQW</sequence>
<protein>
    <submittedName>
        <fullName evidence="1">Uncharacterized protein</fullName>
    </submittedName>
</protein>
<reference evidence="1" key="2">
    <citation type="journal article" date="2015" name="Fish Shellfish Immunol.">
        <title>Early steps in the European eel (Anguilla anguilla)-Vibrio vulnificus interaction in the gills: Role of the RtxA13 toxin.</title>
        <authorList>
            <person name="Callol A."/>
            <person name="Pajuelo D."/>
            <person name="Ebbesson L."/>
            <person name="Teles M."/>
            <person name="MacKenzie S."/>
            <person name="Amaro C."/>
        </authorList>
    </citation>
    <scope>NUCLEOTIDE SEQUENCE</scope>
</reference>
<dbReference type="AlphaFoldDB" id="A0A0E9QUA0"/>
<organism evidence="1">
    <name type="scientific">Anguilla anguilla</name>
    <name type="common">European freshwater eel</name>
    <name type="synonym">Muraena anguilla</name>
    <dbReference type="NCBI Taxonomy" id="7936"/>
    <lineage>
        <taxon>Eukaryota</taxon>
        <taxon>Metazoa</taxon>
        <taxon>Chordata</taxon>
        <taxon>Craniata</taxon>
        <taxon>Vertebrata</taxon>
        <taxon>Euteleostomi</taxon>
        <taxon>Actinopterygii</taxon>
        <taxon>Neopterygii</taxon>
        <taxon>Teleostei</taxon>
        <taxon>Anguilliformes</taxon>
        <taxon>Anguillidae</taxon>
        <taxon>Anguilla</taxon>
    </lineage>
</organism>